<keyword evidence="8" id="KW-1185">Reference proteome</keyword>
<organism evidence="7 8">
    <name type="scientific">Mycolicibacterium confluentis</name>
    <dbReference type="NCBI Taxonomy" id="28047"/>
    <lineage>
        <taxon>Bacteria</taxon>
        <taxon>Bacillati</taxon>
        <taxon>Actinomycetota</taxon>
        <taxon>Actinomycetes</taxon>
        <taxon>Mycobacteriales</taxon>
        <taxon>Mycobacteriaceae</taxon>
        <taxon>Mycolicibacterium</taxon>
    </lineage>
</organism>
<protein>
    <submittedName>
        <fullName evidence="7">Xanthine/uracil permease</fullName>
    </submittedName>
</protein>
<evidence type="ECO:0000256" key="4">
    <source>
        <dbReference type="ARBA" id="ARBA00022692"/>
    </source>
</evidence>
<dbReference type="RefSeq" id="WP_085152474.1">
    <property type="nucleotide sequence ID" value="NZ_AP022612.1"/>
</dbReference>
<dbReference type="AlphaFoldDB" id="A0A7I7XW15"/>
<dbReference type="GO" id="GO:0005345">
    <property type="term" value="F:purine nucleobase transmembrane transporter activity"/>
    <property type="evidence" value="ECO:0007669"/>
    <property type="project" value="TreeGrafter"/>
</dbReference>
<keyword evidence="5" id="KW-1133">Transmembrane helix</keyword>
<comment type="subcellular location">
    <subcellularLocation>
        <location evidence="1">Endomembrane system</location>
        <topology evidence="1">Multi-pass membrane protein</topology>
    </subcellularLocation>
</comment>
<evidence type="ECO:0000256" key="6">
    <source>
        <dbReference type="ARBA" id="ARBA00023136"/>
    </source>
</evidence>
<dbReference type="InterPro" id="IPR045018">
    <property type="entry name" value="Azg-like"/>
</dbReference>
<evidence type="ECO:0000313" key="7">
    <source>
        <dbReference type="EMBL" id="BBZ33052.1"/>
    </source>
</evidence>
<keyword evidence="3" id="KW-0813">Transport</keyword>
<accession>A0A7I7XW15</accession>
<dbReference type="Proteomes" id="UP000466931">
    <property type="component" value="Chromosome"/>
</dbReference>
<dbReference type="EMBL" id="AP022612">
    <property type="protein sequence ID" value="BBZ33052.1"/>
    <property type="molecule type" value="Genomic_DNA"/>
</dbReference>
<dbReference type="OrthoDB" id="9808458at2"/>
<keyword evidence="6" id="KW-0472">Membrane</keyword>
<sequence length="470" mass="48009">MTRLDSFFEISERGSTVAAELRGGVVTFIAMAYIIVLNPIILSGTADVAGNELGFTQVSAVTSLAAGVMTIVFGVIARLPFAFAAGLGINSFLASSVVGSLTWPEAMGLVVINGLIIVALAVTGLRKLIFDAVPMQLKLAITAGIGLFILFIGMVDAGFIGSTGFPSPPVGLGRDGAGSIDSVPTVVFVLTLLVTGILVARKVRGAILIGLVAGTVVAVAIEAIWHLGSAQDNPGGWGLSVPTLSGSPFAIPDLSLVGEFSLNSFTRIGLLAAVMWVFTLVFTNFFDAMGTFTGLSRQAGLADADGNFPRLRSALVVEGAGAVVGGAASASSNTVFIESGAGIGEGARTGLASLVTGTLFLAAMFLTPLAAIVPSEVAAAALVIVGAMMASHLREIDFTDFSIALPVVLTVAVMPLSYSIANGIGVGFISWVVIRAASGKAREISPLLWIVAVGFALFFARGWIDSVLGI</sequence>
<reference evidence="7" key="1">
    <citation type="journal article" date="2019" name="Emerg. Microbes Infect.">
        <title>Comprehensive subspecies identification of 175 nontuberculous mycobacteria species based on 7547 genomic profiles.</title>
        <authorList>
            <person name="Matsumoto Y."/>
            <person name="Kinjo T."/>
            <person name="Motooka D."/>
            <person name="Nabeya D."/>
            <person name="Jung N."/>
            <person name="Uechi K."/>
            <person name="Horii T."/>
            <person name="Iida T."/>
            <person name="Fujita J."/>
            <person name="Nakamura S."/>
        </authorList>
    </citation>
    <scope>NUCLEOTIDE SEQUENCE [LARGE SCALE GENOMIC DNA]</scope>
    <source>
        <strain evidence="7">JCM 13671</strain>
    </source>
</reference>
<keyword evidence="4" id="KW-0812">Transmembrane</keyword>
<evidence type="ECO:0000256" key="1">
    <source>
        <dbReference type="ARBA" id="ARBA00004127"/>
    </source>
</evidence>
<evidence type="ECO:0000256" key="5">
    <source>
        <dbReference type="ARBA" id="ARBA00022989"/>
    </source>
</evidence>
<evidence type="ECO:0000256" key="3">
    <source>
        <dbReference type="ARBA" id="ARBA00022448"/>
    </source>
</evidence>
<dbReference type="InterPro" id="IPR006043">
    <property type="entry name" value="NCS2"/>
</dbReference>
<dbReference type="GO" id="GO:0005886">
    <property type="term" value="C:plasma membrane"/>
    <property type="evidence" value="ECO:0007669"/>
    <property type="project" value="TreeGrafter"/>
</dbReference>
<evidence type="ECO:0000313" key="8">
    <source>
        <dbReference type="Proteomes" id="UP000466931"/>
    </source>
</evidence>
<proteinExistence type="inferred from homology"/>
<name>A0A7I7XW15_9MYCO</name>
<gene>
    <name evidence="7" type="ORF">MCNF_16570</name>
</gene>
<evidence type="ECO:0000256" key="2">
    <source>
        <dbReference type="ARBA" id="ARBA00005697"/>
    </source>
</evidence>
<dbReference type="PANTHER" id="PTHR43337:SF1">
    <property type="entry name" value="XANTHINE_URACIL PERMEASE C887.17-RELATED"/>
    <property type="match status" value="1"/>
</dbReference>
<comment type="similarity">
    <text evidence="2">Belongs to the nucleobase:cation symporter-2 (NCS2) (TC 2.A.40) family. Azg-like subfamily.</text>
</comment>
<dbReference type="PANTHER" id="PTHR43337">
    <property type="entry name" value="XANTHINE/URACIL PERMEASE C887.17-RELATED"/>
    <property type="match status" value="1"/>
</dbReference>
<reference evidence="7" key="2">
    <citation type="submission" date="2020-02" db="EMBL/GenBank/DDBJ databases">
        <authorList>
            <person name="Matsumoto Y."/>
            <person name="Motooka D."/>
            <person name="Nakamura S."/>
        </authorList>
    </citation>
    <scope>NUCLEOTIDE SEQUENCE</scope>
    <source>
        <strain evidence="7">JCM 13671</strain>
    </source>
</reference>
<dbReference type="GO" id="GO:0012505">
    <property type="term" value="C:endomembrane system"/>
    <property type="evidence" value="ECO:0007669"/>
    <property type="project" value="UniProtKB-SubCell"/>
</dbReference>
<dbReference type="Pfam" id="PF00860">
    <property type="entry name" value="Xan_ur_permease"/>
    <property type="match status" value="1"/>
</dbReference>